<dbReference type="EMBL" id="SOEO01000001">
    <property type="protein sequence ID" value="TDX86972.1"/>
    <property type="molecule type" value="Genomic_DNA"/>
</dbReference>
<dbReference type="Pfam" id="PF18962">
    <property type="entry name" value="Por_Secre_tail"/>
    <property type="match status" value="1"/>
</dbReference>
<evidence type="ECO:0000256" key="2">
    <source>
        <dbReference type="SAM" id="SignalP"/>
    </source>
</evidence>
<dbReference type="InterPro" id="IPR032675">
    <property type="entry name" value="LRR_dom_sf"/>
</dbReference>
<evidence type="ECO:0000313" key="4">
    <source>
        <dbReference type="EMBL" id="TDX86972.1"/>
    </source>
</evidence>
<proteinExistence type="predicted"/>
<keyword evidence="5" id="KW-1185">Reference proteome</keyword>
<dbReference type="InterPro" id="IPR026444">
    <property type="entry name" value="Secre_tail"/>
</dbReference>
<evidence type="ECO:0000313" key="5">
    <source>
        <dbReference type="Proteomes" id="UP000295313"/>
    </source>
</evidence>
<protein>
    <submittedName>
        <fullName evidence="4">Putative secreted protein (Por secretion system target)</fullName>
    </submittedName>
</protein>
<dbReference type="Gene3D" id="3.80.10.10">
    <property type="entry name" value="Ribonuclease Inhibitor"/>
    <property type="match status" value="1"/>
</dbReference>
<evidence type="ECO:0000256" key="1">
    <source>
        <dbReference type="ARBA" id="ARBA00022729"/>
    </source>
</evidence>
<dbReference type="NCBIfam" id="TIGR04183">
    <property type="entry name" value="Por_Secre_tail"/>
    <property type="match status" value="1"/>
</dbReference>
<feature type="chain" id="PRO_5020797639" evidence="2">
    <location>
        <begin position="20"/>
        <end position="467"/>
    </location>
</feature>
<dbReference type="RefSeq" id="WP_166668179.1">
    <property type="nucleotide sequence ID" value="NZ_SOEO01000001.1"/>
</dbReference>
<comment type="caution">
    <text evidence="4">The sequence shown here is derived from an EMBL/GenBank/DDBJ whole genome shotgun (WGS) entry which is preliminary data.</text>
</comment>
<sequence length="467" mass="52242">MTKKILSFIFLNLFAFSFSQNVNIPDAYFKELLISIKISDQYAKDLNGNYTKVDANGDGEIQNSEAENISYLSTAYENNLTDITGIEAFKNLTELNIEQTTKLKSLQLSSNTKLKKIKGLYNQSLEEININNCLSLEDIDLFSTKINSIDVSQNLKLKNLVVTGNYASLNLSKNTQLEQIRIGSDNLASLNLDNCNKLSQIRIDNDNLSAFNFSQLAGLQSIVFATTKMSSINFSSSPVTHISFWYDASNLSSILLPIQNSNLKSLSIPHSKISSLDLSKSLNLEYFNFSSNIISSLDLSRNIKLKQFTVSDSNSITNLDVSNNINLEMFNVFRLSNLSNISVKNGKQQTFGEGFLECPKLTYVCCDDSEKAYFQAKNIQTVVTDCLLAVRENKSLSDFKIYPNPTSDLLNFSQKIESIKILDTQGRLILNKKINANTFDVSSLRSGVYILEVSSDSNKTSLKFTKK</sequence>
<accession>A0A4R8IA56</accession>
<evidence type="ECO:0000259" key="3">
    <source>
        <dbReference type="Pfam" id="PF18962"/>
    </source>
</evidence>
<feature type="domain" description="Secretion system C-terminal sorting" evidence="3">
    <location>
        <begin position="401"/>
        <end position="463"/>
    </location>
</feature>
<keyword evidence="1 2" id="KW-0732">Signal</keyword>
<gene>
    <name evidence="4" type="ORF">B0I22_1137</name>
</gene>
<reference evidence="4 5" key="1">
    <citation type="submission" date="2019-03" db="EMBL/GenBank/DDBJ databases">
        <title>Genomic Encyclopedia of Type Strains, Phase III (KMG-III): the genomes of soil and plant-associated and newly described type strains.</title>
        <authorList>
            <person name="Whitman W."/>
        </authorList>
    </citation>
    <scope>NUCLEOTIDE SEQUENCE [LARGE SCALE GENOMIC DNA]</scope>
    <source>
        <strain evidence="4 5">CGMCC 1.12802</strain>
    </source>
</reference>
<feature type="signal peptide" evidence="2">
    <location>
        <begin position="1"/>
        <end position="19"/>
    </location>
</feature>
<dbReference type="AlphaFoldDB" id="A0A4R8IA56"/>
<name>A0A4R8IA56_9FLAO</name>
<organism evidence="4 5">
    <name type="scientific">Epilithonimonas xixisoli</name>
    <dbReference type="NCBI Taxonomy" id="1476462"/>
    <lineage>
        <taxon>Bacteria</taxon>
        <taxon>Pseudomonadati</taxon>
        <taxon>Bacteroidota</taxon>
        <taxon>Flavobacteriia</taxon>
        <taxon>Flavobacteriales</taxon>
        <taxon>Weeksellaceae</taxon>
        <taxon>Chryseobacterium group</taxon>
        <taxon>Epilithonimonas</taxon>
    </lineage>
</organism>
<dbReference type="Proteomes" id="UP000295313">
    <property type="component" value="Unassembled WGS sequence"/>
</dbReference>
<dbReference type="SUPFAM" id="SSF52058">
    <property type="entry name" value="L domain-like"/>
    <property type="match status" value="2"/>
</dbReference>